<evidence type="ECO:0000256" key="7">
    <source>
        <dbReference type="PROSITE-ProRule" id="PRU00169"/>
    </source>
</evidence>
<keyword evidence="2 6" id="KW-0145">Chemotaxis</keyword>
<dbReference type="Proteomes" id="UP000235025">
    <property type="component" value="Unassembled WGS sequence"/>
</dbReference>
<sequence length="355" mass="38293">MTSRKKVVLVEDSPIALEILQQLLKSSPEVDLVGTARDGVEGLEVISRTQPDVVCTDLFMENMDGLELTQRVMAESPRPILVISNFVGKKDVENIFRLLQAGALDVFPKPITGSPTDYAKVRDELITKIRILASMKVDANPQKLSAAIESSTSSSFLGTNPQVTNIASSVQVIAIGASTSSLQTIQKILKQLPQNFSLPIICTLHISGGSLPELVNWLRCECHLKVKIAELGETPTPRTVYFAPENSHLELDVQGKFTYVRATVTEKYCPSITVMFKSLAKYYGRAIAAVLLSGLGSDGAEGLQAISQAGGITIAQHETGGGLFGMVKQANSLNAVQHMLGIEEITPFLLQIVSS</sequence>
<dbReference type="PANTHER" id="PTHR42872">
    <property type="entry name" value="PROTEIN-GLUTAMATE METHYLESTERASE/PROTEIN-GLUTAMINE GLUTAMINASE"/>
    <property type="match status" value="1"/>
</dbReference>
<evidence type="ECO:0000313" key="10">
    <source>
        <dbReference type="EMBL" id="PMB01245.1"/>
    </source>
</evidence>
<dbReference type="CDD" id="cd17541">
    <property type="entry name" value="REC_CheB-like"/>
    <property type="match status" value="1"/>
</dbReference>
<evidence type="ECO:0000256" key="3">
    <source>
        <dbReference type="ARBA" id="ARBA00022801"/>
    </source>
</evidence>
<proteinExistence type="predicted"/>
<protein>
    <recommendedName>
        <fullName evidence="4">protein-glutamate methylesterase</fullName>
        <ecNumber evidence="4">3.1.1.61</ecNumber>
    </recommendedName>
</protein>
<dbReference type="PROSITE" id="PS50122">
    <property type="entry name" value="CHEB"/>
    <property type="match status" value="1"/>
</dbReference>
<dbReference type="InterPro" id="IPR011006">
    <property type="entry name" value="CheY-like_superfamily"/>
</dbReference>
<dbReference type="InterPro" id="IPR035909">
    <property type="entry name" value="CheB_C"/>
</dbReference>
<evidence type="ECO:0000259" key="9">
    <source>
        <dbReference type="PROSITE" id="PS50122"/>
    </source>
</evidence>
<dbReference type="InterPro" id="IPR000673">
    <property type="entry name" value="Sig_transdc_resp-reg_Me-estase"/>
</dbReference>
<dbReference type="PROSITE" id="PS50110">
    <property type="entry name" value="RESPONSE_REGULATORY"/>
    <property type="match status" value="1"/>
</dbReference>
<name>A0A2N6KMM2_9CYAN</name>
<dbReference type="InterPro" id="IPR008248">
    <property type="entry name" value="CheB-like"/>
</dbReference>
<dbReference type="GO" id="GO:0000156">
    <property type="term" value="F:phosphorelay response regulator activity"/>
    <property type="evidence" value="ECO:0007669"/>
    <property type="project" value="InterPro"/>
</dbReference>
<evidence type="ECO:0000256" key="5">
    <source>
        <dbReference type="ARBA" id="ARBA00048267"/>
    </source>
</evidence>
<evidence type="ECO:0000313" key="11">
    <source>
        <dbReference type="Proteomes" id="UP000235025"/>
    </source>
</evidence>
<dbReference type="EC" id="3.1.1.61" evidence="4"/>
<keyword evidence="7" id="KW-0597">Phosphoprotein</keyword>
<feature type="domain" description="CheB-type methylesterase" evidence="9">
    <location>
        <begin position="166"/>
        <end position="355"/>
    </location>
</feature>
<evidence type="ECO:0000259" key="8">
    <source>
        <dbReference type="PROSITE" id="PS50110"/>
    </source>
</evidence>
<dbReference type="SUPFAM" id="SSF52172">
    <property type="entry name" value="CheY-like"/>
    <property type="match status" value="1"/>
</dbReference>
<evidence type="ECO:0000256" key="6">
    <source>
        <dbReference type="PROSITE-ProRule" id="PRU00050"/>
    </source>
</evidence>
<organism evidence="10 11">
    <name type="scientific">Fischerella thermalis CCMEE 5268</name>
    <dbReference type="NCBI Taxonomy" id="2019662"/>
    <lineage>
        <taxon>Bacteria</taxon>
        <taxon>Bacillati</taxon>
        <taxon>Cyanobacteriota</taxon>
        <taxon>Cyanophyceae</taxon>
        <taxon>Nostocales</taxon>
        <taxon>Hapalosiphonaceae</taxon>
        <taxon>Fischerella</taxon>
    </lineage>
</organism>
<dbReference type="SMART" id="SM00448">
    <property type="entry name" value="REC"/>
    <property type="match status" value="1"/>
</dbReference>
<dbReference type="GO" id="GO:0008984">
    <property type="term" value="F:protein-glutamate methylesterase activity"/>
    <property type="evidence" value="ECO:0007669"/>
    <property type="project" value="UniProtKB-EC"/>
</dbReference>
<feature type="active site" evidence="6">
    <location>
        <position position="178"/>
    </location>
</feature>
<dbReference type="CDD" id="cd16432">
    <property type="entry name" value="CheB_Rec"/>
    <property type="match status" value="1"/>
</dbReference>
<keyword evidence="1" id="KW-0963">Cytoplasm</keyword>
<dbReference type="SUPFAM" id="SSF52738">
    <property type="entry name" value="Methylesterase CheB, C-terminal domain"/>
    <property type="match status" value="1"/>
</dbReference>
<feature type="active site" evidence="6">
    <location>
        <position position="298"/>
    </location>
</feature>
<dbReference type="Pfam" id="PF00072">
    <property type="entry name" value="Response_reg"/>
    <property type="match status" value="1"/>
</dbReference>
<comment type="catalytic activity">
    <reaction evidence="5">
        <text>[protein]-L-glutamate 5-O-methyl ester + H2O = L-glutamyl-[protein] + methanol + H(+)</text>
        <dbReference type="Rhea" id="RHEA:23236"/>
        <dbReference type="Rhea" id="RHEA-COMP:10208"/>
        <dbReference type="Rhea" id="RHEA-COMP:10311"/>
        <dbReference type="ChEBI" id="CHEBI:15377"/>
        <dbReference type="ChEBI" id="CHEBI:15378"/>
        <dbReference type="ChEBI" id="CHEBI:17790"/>
        <dbReference type="ChEBI" id="CHEBI:29973"/>
        <dbReference type="ChEBI" id="CHEBI:82795"/>
        <dbReference type="EC" id="3.1.1.61"/>
    </reaction>
</comment>
<dbReference type="Gene3D" id="3.40.50.180">
    <property type="entry name" value="Methylesterase CheB, C-terminal domain"/>
    <property type="match status" value="1"/>
</dbReference>
<feature type="modified residue" description="4-aspartylphosphate" evidence="7">
    <location>
        <position position="57"/>
    </location>
</feature>
<keyword evidence="3 6" id="KW-0378">Hydrolase</keyword>
<dbReference type="InterPro" id="IPR001789">
    <property type="entry name" value="Sig_transdc_resp-reg_receiver"/>
</dbReference>
<evidence type="ECO:0000256" key="2">
    <source>
        <dbReference type="ARBA" id="ARBA00022500"/>
    </source>
</evidence>
<feature type="domain" description="Response regulatory" evidence="8">
    <location>
        <begin position="6"/>
        <end position="124"/>
    </location>
</feature>
<dbReference type="EMBL" id="NMQA01000003">
    <property type="protein sequence ID" value="PMB01245.1"/>
    <property type="molecule type" value="Genomic_DNA"/>
</dbReference>
<evidence type="ECO:0000256" key="4">
    <source>
        <dbReference type="ARBA" id="ARBA00039140"/>
    </source>
</evidence>
<dbReference type="Pfam" id="PF01339">
    <property type="entry name" value="CheB_methylest"/>
    <property type="match status" value="1"/>
</dbReference>
<reference evidence="10 11" key="1">
    <citation type="submission" date="2017-07" db="EMBL/GenBank/DDBJ databases">
        <title>Genomes of Fischerella (Mastigocladus) sp. strains.</title>
        <authorList>
            <person name="Miller S.R."/>
        </authorList>
    </citation>
    <scope>NUCLEOTIDE SEQUENCE [LARGE SCALE GENOMIC DNA]</scope>
    <source>
        <strain evidence="10 11">CCMEE 5268</strain>
    </source>
</reference>
<dbReference type="GO" id="GO:0005737">
    <property type="term" value="C:cytoplasm"/>
    <property type="evidence" value="ECO:0007669"/>
    <property type="project" value="InterPro"/>
</dbReference>
<comment type="caution">
    <text evidence="10">The sequence shown here is derived from an EMBL/GenBank/DDBJ whole genome shotgun (WGS) entry which is preliminary data.</text>
</comment>
<dbReference type="PANTHER" id="PTHR42872:SF6">
    <property type="entry name" value="PROTEIN-GLUTAMATE METHYLESTERASE_PROTEIN-GLUTAMINE GLUTAMINASE"/>
    <property type="match status" value="1"/>
</dbReference>
<dbReference type="AlphaFoldDB" id="A0A2N6KMM2"/>
<feature type="active site" evidence="6">
    <location>
        <position position="205"/>
    </location>
</feature>
<dbReference type="Gene3D" id="3.40.50.2300">
    <property type="match status" value="1"/>
</dbReference>
<dbReference type="PIRSF" id="PIRSF000876">
    <property type="entry name" value="RR_chemtxs_CheB"/>
    <property type="match status" value="1"/>
</dbReference>
<gene>
    <name evidence="10" type="ORF">CEN50_00170</name>
</gene>
<evidence type="ECO:0000256" key="1">
    <source>
        <dbReference type="ARBA" id="ARBA00022490"/>
    </source>
</evidence>
<dbReference type="GO" id="GO:0006935">
    <property type="term" value="P:chemotaxis"/>
    <property type="evidence" value="ECO:0007669"/>
    <property type="project" value="UniProtKB-UniRule"/>
</dbReference>
<accession>A0A2N6KMM2</accession>